<gene>
    <name evidence="1" type="ordered locus">Dret_0346</name>
</gene>
<name>C8X023_DESRD</name>
<dbReference type="PANTHER" id="PTHR31793:SF2">
    <property type="entry name" value="BLR1345 PROTEIN"/>
    <property type="match status" value="1"/>
</dbReference>
<dbReference type="STRING" id="485915.Dret_0346"/>
<organism evidence="1 2">
    <name type="scientific">Desulfohalobium retbaense (strain ATCC 49708 / DSM 5692 / JCM 16813 / HR100)</name>
    <dbReference type="NCBI Taxonomy" id="485915"/>
    <lineage>
        <taxon>Bacteria</taxon>
        <taxon>Pseudomonadati</taxon>
        <taxon>Thermodesulfobacteriota</taxon>
        <taxon>Desulfovibrionia</taxon>
        <taxon>Desulfovibrionales</taxon>
        <taxon>Desulfohalobiaceae</taxon>
        <taxon>Desulfohalobium</taxon>
    </lineage>
</organism>
<dbReference type="AlphaFoldDB" id="C8X023"/>
<dbReference type="RefSeq" id="WP_015750807.1">
    <property type="nucleotide sequence ID" value="NC_013223.1"/>
</dbReference>
<reference evidence="1 2" key="2">
    <citation type="journal article" date="2010" name="Stand. Genomic Sci.">
        <title>Complete genome sequence of Desulfohalobium retbaense type strain (HR(100)).</title>
        <authorList>
            <person name="Spring S."/>
            <person name="Nolan M."/>
            <person name="Lapidus A."/>
            <person name="Glavina Del Rio T."/>
            <person name="Copeland A."/>
            <person name="Tice H."/>
            <person name="Cheng J.F."/>
            <person name="Lucas S."/>
            <person name="Land M."/>
            <person name="Chen F."/>
            <person name="Bruce D."/>
            <person name="Goodwin L."/>
            <person name="Pitluck S."/>
            <person name="Ivanova N."/>
            <person name="Mavromatis K."/>
            <person name="Mikhailova N."/>
            <person name="Pati A."/>
            <person name="Chen A."/>
            <person name="Palaniappan K."/>
            <person name="Hauser L."/>
            <person name="Chang Y.J."/>
            <person name="Jeffries C.D."/>
            <person name="Munk C."/>
            <person name="Kiss H."/>
            <person name="Chain P."/>
            <person name="Han C."/>
            <person name="Brettin T."/>
            <person name="Detter J.C."/>
            <person name="Schuler E."/>
            <person name="Goker M."/>
            <person name="Rohde M."/>
            <person name="Bristow J."/>
            <person name="Eisen J.A."/>
            <person name="Markowitz V."/>
            <person name="Hugenholtz P."/>
            <person name="Kyrpides N.C."/>
            <person name="Klenk H.P."/>
        </authorList>
    </citation>
    <scope>NUCLEOTIDE SEQUENCE [LARGE SCALE GENOMIC DNA]</scope>
    <source>
        <strain evidence="1 2">DSM 5692</strain>
    </source>
</reference>
<dbReference type="eggNOG" id="COG0824">
    <property type="taxonomic scope" value="Bacteria"/>
</dbReference>
<proteinExistence type="predicted"/>
<evidence type="ECO:0000313" key="2">
    <source>
        <dbReference type="Proteomes" id="UP000001052"/>
    </source>
</evidence>
<evidence type="ECO:0000313" key="1">
    <source>
        <dbReference type="EMBL" id="ACV67648.1"/>
    </source>
</evidence>
<accession>C8X023</accession>
<dbReference type="CDD" id="cd00586">
    <property type="entry name" value="4HBT"/>
    <property type="match status" value="1"/>
</dbReference>
<protein>
    <recommendedName>
        <fullName evidence="3">Thioesterase-like protein</fullName>
    </recommendedName>
</protein>
<dbReference type="EMBL" id="CP001734">
    <property type="protein sequence ID" value="ACV67648.1"/>
    <property type="molecule type" value="Genomic_DNA"/>
</dbReference>
<dbReference type="PANTHER" id="PTHR31793">
    <property type="entry name" value="4-HYDROXYBENZOYL-COA THIOESTERASE FAMILY MEMBER"/>
    <property type="match status" value="1"/>
</dbReference>
<dbReference type="Proteomes" id="UP000001052">
    <property type="component" value="Chromosome"/>
</dbReference>
<dbReference type="Gene3D" id="3.10.129.10">
    <property type="entry name" value="Hotdog Thioesterase"/>
    <property type="match status" value="1"/>
</dbReference>
<dbReference type="GO" id="GO:0047617">
    <property type="term" value="F:fatty acyl-CoA hydrolase activity"/>
    <property type="evidence" value="ECO:0007669"/>
    <property type="project" value="TreeGrafter"/>
</dbReference>
<dbReference type="OrthoDB" id="9803287at2"/>
<sequence length="159" mass="17535">MPLVHNSRVQPEWIDYNGHMSEAFYVLIFGHATDAFLDAIGLDAETRSQAKVSAYTVEAHIRYVREVQEGEAVEVQTQLVGHDAKRAHLFHTMARAADGTVVATEEILVLHVDTQAGGTAPFQPVAANALEQLQKRHDRLPRPQDVARAITMPSRSVTG</sequence>
<dbReference type="SUPFAM" id="SSF54637">
    <property type="entry name" value="Thioesterase/thiol ester dehydrase-isomerase"/>
    <property type="match status" value="1"/>
</dbReference>
<dbReference type="InterPro" id="IPR050563">
    <property type="entry name" value="4-hydroxybenzoyl-CoA_TE"/>
</dbReference>
<reference evidence="2" key="1">
    <citation type="submission" date="2009-09" db="EMBL/GenBank/DDBJ databases">
        <title>The complete chromosome of Desulfohalobium retbaense DSM 5692.</title>
        <authorList>
            <consortium name="US DOE Joint Genome Institute (JGI-PGF)"/>
            <person name="Lucas S."/>
            <person name="Copeland A."/>
            <person name="Lapidus A."/>
            <person name="Glavina del Rio T."/>
            <person name="Dalin E."/>
            <person name="Tice H."/>
            <person name="Bruce D."/>
            <person name="Goodwin L."/>
            <person name="Pitluck S."/>
            <person name="Kyrpides N."/>
            <person name="Mavromatis K."/>
            <person name="Ivanova N."/>
            <person name="Mikhailova N."/>
            <person name="Munk A.C."/>
            <person name="Brettin T."/>
            <person name="Detter J.C."/>
            <person name="Han C."/>
            <person name="Tapia R."/>
            <person name="Larimer F."/>
            <person name="Land M."/>
            <person name="Hauser L."/>
            <person name="Markowitz V."/>
            <person name="Cheng J.-F."/>
            <person name="Hugenholtz P."/>
            <person name="Woyke T."/>
            <person name="Wu D."/>
            <person name="Spring S."/>
            <person name="Klenk H.-P."/>
            <person name="Eisen J.A."/>
        </authorList>
    </citation>
    <scope>NUCLEOTIDE SEQUENCE [LARGE SCALE GENOMIC DNA]</scope>
    <source>
        <strain evidence="2">DSM 5692</strain>
    </source>
</reference>
<dbReference type="Pfam" id="PF13279">
    <property type="entry name" value="4HBT_2"/>
    <property type="match status" value="1"/>
</dbReference>
<evidence type="ECO:0008006" key="3">
    <source>
        <dbReference type="Google" id="ProtNLM"/>
    </source>
</evidence>
<dbReference type="HOGENOM" id="CLU_101141_6_0_7"/>
<keyword evidence="2" id="KW-1185">Reference proteome</keyword>
<dbReference type="InterPro" id="IPR029069">
    <property type="entry name" value="HotDog_dom_sf"/>
</dbReference>
<dbReference type="KEGG" id="drt:Dret_0346"/>